<evidence type="ECO:0000313" key="2">
    <source>
        <dbReference type="EMBL" id="GJN18394.1"/>
    </source>
</evidence>
<dbReference type="Proteomes" id="UP001054889">
    <property type="component" value="Unassembled WGS sequence"/>
</dbReference>
<keyword evidence="1" id="KW-0472">Membrane</keyword>
<accession>A0AAV5E7A1</accession>
<name>A0AAV5E7A1_ELECO</name>
<dbReference type="PANTHER" id="PTHR33927:SF1">
    <property type="entry name" value="TRANSMEMBRANE PROTEIN"/>
    <property type="match status" value="1"/>
</dbReference>
<keyword evidence="3" id="KW-1185">Reference proteome</keyword>
<comment type="caution">
    <text evidence="2">The sequence shown here is derived from an EMBL/GenBank/DDBJ whole genome shotgun (WGS) entry which is preliminary data.</text>
</comment>
<protein>
    <submittedName>
        <fullName evidence="2">Uncharacterized protein</fullName>
    </submittedName>
</protein>
<keyword evidence="1" id="KW-0812">Transmembrane</keyword>
<feature type="transmembrane region" description="Helical" evidence="1">
    <location>
        <begin position="42"/>
        <end position="64"/>
    </location>
</feature>
<sequence length="96" mass="10362">MKAILQSLGSVHSRCSVSSLAWLVYALVQVLHQDRDVMPGDIMGVTSAILGMLTLSCMAVFPIVRHHHNVFERTHRFAGANSSNVTSLVGIGQGMT</sequence>
<organism evidence="2 3">
    <name type="scientific">Eleusine coracana subsp. coracana</name>
    <dbReference type="NCBI Taxonomy" id="191504"/>
    <lineage>
        <taxon>Eukaryota</taxon>
        <taxon>Viridiplantae</taxon>
        <taxon>Streptophyta</taxon>
        <taxon>Embryophyta</taxon>
        <taxon>Tracheophyta</taxon>
        <taxon>Spermatophyta</taxon>
        <taxon>Magnoliopsida</taxon>
        <taxon>Liliopsida</taxon>
        <taxon>Poales</taxon>
        <taxon>Poaceae</taxon>
        <taxon>PACMAD clade</taxon>
        <taxon>Chloridoideae</taxon>
        <taxon>Cynodonteae</taxon>
        <taxon>Eleusininae</taxon>
        <taxon>Eleusine</taxon>
    </lineage>
</organism>
<reference evidence="2" key="2">
    <citation type="submission" date="2021-12" db="EMBL/GenBank/DDBJ databases">
        <title>Resequencing data analysis of finger millet.</title>
        <authorList>
            <person name="Hatakeyama M."/>
            <person name="Aluri S."/>
            <person name="Balachadran M.T."/>
            <person name="Sivarajan S.R."/>
            <person name="Poveda L."/>
            <person name="Shimizu-Inatsugi R."/>
            <person name="Schlapbach R."/>
            <person name="Sreeman S.M."/>
            <person name="Shimizu K.K."/>
        </authorList>
    </citation>
    <scope>NUCLEOTIDE SEQUENCE</scope>
</reference>
<proteinExistence type="predicted"/>
<gene>
    <name evidence="2" type="primary">gb05553</name>
    <name evidence="2" type="ORF">PR202_gb05553</name>
</gene>
<dbReference type="InterPro" id="IPR052979">
    <property type="entry name" value="Adenylate-forming_domain"/>
</dbReference>
<dbReference type="EMBL" id="BQKI01000073">
    <property type="protein sequence ID" value="GJN18394.1"/>
    <property type="molecule type" value="Genomic_DNA"/>
</dbReference>
<evidence type="ECO:0000313" key="3">
    <source>
        <dbReference type="Proteomes" id="UP001054889"/>
    </source>
</evidence>
<evidence type="ECO:0000256" key="1">
    <source>
        <dbReference type="SAM" id="Phobius"/>
    </source>
</evidence>
<keyword evidence="1" id="KW-1133">Transmembrane helix</keyword>
<reference evidence="2" key="1">
    <citation type="journal article" date="2018" name="DNA Res.">
        <title>Multiple hybrid de novo genome assembly of finger millet, an orphan allotetraploid crop.</title>
        <authorList>
            <person name="Hatakeyama M."/>
            <person name="Aluri S."/>
            <person name="Balachadran M.T."/>
            <person name="Sivarajan S.R."/>
            <person name="Patrignani A."/>
            <person name="Gruter S."/>
            <person name="Poveda L."/>
            <person name="Shimizu-Inatsugi R."/>
            <person name="Baeten J."/>
            <person name="Francoijs K.J."/>
            <person name="Nataraja K.N."/>
            <person name="Reddy Y.A.N."/>
            <person name="Phadnis S."/>
            <person name="Ravikumar R.L."/>
            <person name="Schlapbach R."/>
            <person name="Sreeman S.M."/>
            <person name="Shimizu K.K."/>
        </authorList>
    </citation>
    <scope>NUCLEOTIDE SEQUENCE</scope>
</reference>
<dbReference type="PANTHER" id="PTHR33927">
    <property type="entry name" value="TRANSMEMBRANE PROTEIN"/>
    <property type="match status" value="1"/>
</dbReference>
<dbReference type="AlphaFoldDB" id="A0AAV5E7A1"/>